<gene>
    <name evidence="1" type="primary">BnaC06g01850D</name>
    <name evidence="1" type="ORF">GSBRNA2T00076323001</name>
</gene>
<protein>
    <submittedName>
        <fullName evidence="1">BnaC06g01850D protein</fullName>
    </submittedName>
</protein>
<accession>A0A078I2C3</accession>
<name>A0A078I2C3_BRANA</name>
<dbReference type="EMBL" id="LK032551">
    <property type="protein sequence ID" value="CDY43283.1"/>
    <property type="molecule type" value="Genomic_DNA"/>
</dbReference>
<keyword evidence="2" id="KW-1185">Reference proteome</keyword>
<dbReference type="AlphaFoldDB" id="A0A078I2C3"/>
<reference evidence="1 2" key="1">
    <citation type="journal article" date="2014" name="Science">
        <title>Plant genetics. Early allopolyploid evolution in the post-Neolithic Brassica napus oilseed genome.</title>
        <authorList>
            <person name="Chalhoub B."/>
            <person name="Denoeud F."/>
            <person name="Liu S."/>
            <person name="Parkin I.A."/>
            <person name="Tang H."/>
            <person name="Wang X."/>
            <person name="Chiquet J."/>
            <person name="Belcram H."/>
            <person name="Tong C."/>
            <person name="Samans B."/>
            <person name="Correa M."/>
            <person name="Da Silva C."/>
            <person name="Just J."/>
            <person name="Falentin C."/>
            <person name="Koh C.S."/>
            <person name="Le Clainche I."/>
            <person name="Bernard M."/>
            <person name="Bento P."/>
            <person name="Noel B."/>
            <person name="Labadie K."/>
            <person name="Alberti A."/>
            <person name="Charles M."/>
            <person name="Arnaud D."/>
            <person name="Guo H."/>
            <person name="Daviaud C."/>
            <person name="Alamery S."/>
            <person name="Jabbari K."/>
            <person name="Zhao M."/>
            <person name="Edger P.P."/>
            <person name="Chelaifa H."/>
            <person name="Tack D."/>
            <person name="Lassalle G."/>
            <person name="Mestiri I."/>
            <person name="Schnel N."/>
            <person name="Le Paslier M.C."/>
            <person name="Fan G."/>
            <person name="Renault V."/>
            <person name="Bayer P.E."/>
            <person name="Golicz A.A."/>
            <person name="Manoli S."/>
            <person name="Lee T.H."/>
            <person name="Thi V.H."/>
            <person name="Chalabi S."/>
            <person name="Hu Q."/>
            <person name="Fan C."/>
            <person name="Tollenaere R."/>
            <person name="Lu Y."/>
            <person name="Battail C."/>
            <person name="Shen J."/>
            <person name="Sidebottom C.H."/>
            <person name="Wang X."/>
            <person name="Canaguier A."/>
            <person name="Chauveau A."/>
            <person name="Berard A."/>
            <person name="Deniot G."/>
            <person name="Guan M."/>
            <person name="Liu Z."/>
            <person name="Sun F."/>
            <person name="Lim Y.P."/>
            <person name="Lyons E."/>
            <person name="Town C.D."/>
            <person name="Bancroft I."/>
            <person name="Wang X."/>
            <person name="Meng J."/>
            <person name="Ma J."/>
            <person name="Pires J.C."/>
            <person name="King G.J."/>
            <person name="Brunel D."/>
            <person name="Delourme R."/>
            <person name="Renard M."/>
            <person name="Aury J.M."/>
            <person name="Adams K.L."/>
            <person name="Batley J."/>
            <person name="Snowdon R.J."/>
            <person name="Tost J."/>
            <person name="Edwards D."/>
            <person name="Zhou Y."/>
            <person name="Hua W."/>
            <person name="Sharpe A.G."/>
            <person name="Paterson A.H."/>
            <person name="Guan C."/>
            <person name="Wincker P."/>
        </authorList>
    </citation>
    <scope>NUCLEOTIDE SEQUENCE [LARGE SCALE GENOMIC DNA]</scope>
    <source>
        <strain evidence="2">cv. Darmor-bzh</strain>
    </source>
</reference>
<dbReference type="Proteomes" id="UP000028999">
    <property type="component" value="Unassembled WGS sequence"/>
</dbReference>
<evidence type="ECO:0000313" key="1">
    <source>
        <dbReference type="EMBL" id="CDY43283.1"/>
    </source>
</evidence>
<dbReference type="PaxDb" id="3708-A0A078I2C3"/>
<evidence type="ECO:0000313" key="2">
    <source>
        <dbReference type="Proteomes" id="UP000028999"/>
    </source>
</evidence>
<proteinExistence type="predicted"/>
<dbReference type="Gramene" id="CDY43283">
    <property type="protein sequence ID" value="CDY43283"/>
    <property type="gene ID" value="GSBRNA2T00076323001"/>
</dbReference>
<organism evidence="1 2">
    <name type="scientific">Brassica napus</name>
    <name type="common">Rape</name>
    <dbReference type="NCBI Taxonomy" id="3708"/>
    <lineage>
        <taxon>Eukaryota</taxon>
        <taxon>Viridiplantae</taxon>
        <taxon>Streptophyta</taxon>
        <taxon>Embryophyta</taxon>
        <taxon>Tracheophyta</taxon>
        <taxon>Spermatophyta</taxon>
        <taxon>Magnoliopsida</taxon>
        <taxon>eudicotyledons</taxon>
        <taxon>Gunneridae</taxon>
        <taxon>Pentapetalae</taxon>
        <taxon>rosids</taxon>
        <taxon>malvids</taxon>
        <taxon>Brassicales</taxon>
        <taxon>Brassicaceae</taxon>
        <taxon>Brassiceae</taxon>
        <taxon>Brassica</taxon>
    </lineage>
</organism>
<sequence>MGWQDGFSKRPRMLKAFCSNTWKQGLSGRSIGSSSFSDIERIASCKDSAICVEEEEHGGKFRGIERGNRGSRSAVKIRYRPLMGQNSATNLREFIVDCQSR</sequence>